<comment type="caution">
    <text evidence="1">The sequence shown here is derived from an EMBL/GenBank/DDBJ whole genome shotgun (WGS) entry which is preliminary data.</text>
</comment>
<accession>A0A367JHH2</accession>
<dbReference type="OrthoDB" id="10279839at2759"/>
<protein>
    <submittedName>
        <fullName evidence="1">Uncharacterized protein</fullName>
    </submittedName>
</protein>
<dbReference type="Proteomes" id="UP000252139">
    <property type="component" value="Unassembled WGS sequence"/>
</dbReference>
<evidence type="ECO:0000313" key="1">
    <source>
        <dbReference type="EMBL" id="RCH89383.1"/>
    </source>
</evidence>
<name>A0A367JHH2_RHIAZ</name>
<keyword evidence="2" id="KW-1185">Reference proteome</keyword>
<proteinExistence type="predicted"/>
<dbReference type="AlphaFoldDB" id="A0A367JHH2"/>
<dbReference type="EMBL" id="PJQL01001298">
    <property type="protein sequence ID" value="RCH89383.1"/>
    <property type="molecule type" value="Genomic_DNA"/>
</dbReference>
<gene>
    <name evidence="1" type="ORF">CU097_008610</name>
</gene>
<reference evidence="1 2" key="1">
    <citation type="journal article" date="2018" name="G3 (Bethesda)">
        <title>Phylogenetic and Phylogenomic Definition of Rhizopus Species.</title>
        <authorList>
            <person name="Gryganskyi A.P."/>
            <person name="Golan J."/>
            <person name="Dolatabadi S."/>
            <person name="Mondo S."/>
            <person name="Robb S."/>
            <person name="Idnurm A."/>
            <person name="Muszewska A."/>
            <person name="Steczkiewicz K."/>
            <person name="Masonjones S."/>
            <person name="Liao H.L."/>
            <person name="Gajdeczka M.T."/>
            <person name="Anike F."/>
            <person name="Vuek A."/>
            <person name="Anishchenko I.M."/>
            <person name="Voigt K."/>
            <person name="de Hoog G.S."/>
            <person name="Smith M.E."/>
            <person name="Heitman J."/>
            <person name="Vilgalys R."/>
            <person name="Stajich J.E."/>
        </authorList>
    </citation>
    <scope>NUCLEOTIDE SEQUENCE [LARGE SCALE GENOMIC DNA]</scope>
    <source>
        <strain evidence="1 2">CBS 357.93</strain>
    </source>
</reference>
<sequence length="101" mass="11463">MSAIDNAVEITFESIKEMKFFTMNEIRESLKICAKNENFALYTINSVNNRALNMDCRHFGNPRNCKVITDNDLARKKEDLSIGEAFVVNEEGKVLQSAEGK</sequence>
<organism evidence="1 2">
    <name type="scientific">Rhizopus azygosporus</name>
    <name type="common">Rhizopus microsporus var. azygosporus</name>
    <dbReference type="NCBI Taxonomy" id="86630"/>
    <lineage>
        <taxon>Eukaryota</taxon>
        <taxon>Fungi</taxon>
        <taxon>Fungi incertae sedis</taxon>
        <taxon>Mucoromycota</taxon>
        <taxon>Mucoromycotina</taxon>
        <taxon>Mucoromycetes</taxon>
        <taxon>Mucorales</taxon>
        <taxon>Mucorineae</taxon>
        <taxon>Rhizopodaceae</taxon>
        <taxon>Rhizopus</taxon>
    </lineage>
</organism>
<evidence type="ECO:0000313" key="2">
    <source>
        <dbReference type="Proteomes" id="UP000252139"/>
    </source>
</evidence>